<name>A0ABX1UB91_9VIBR</name>
<evidence type="ECO:0000313" key="1">
    <source>
        <dbReference type="EMBL" id="NMR71714.1"/>
    </source>
</evidence>
<evidence type="ECO:0000313" key="2">
    <source>
        <dbReference type="Proteomes" id="UP000590068"/>
    </source>
</evidence>
<dbReference type="RefSeq" id="WP_102443921.1">
    <property type="nucleotide sequence ID" value="NZ_JABBXC010000049.1"/>
</dbReference>
<dbReference type="EMBL" id="JABCJR010000047">
    <property type="protein sequence ID" value="NMR71714.1"/>
    <property type="molecule type" value="Genomic_DNA"/>
</dbReference>
<evidence type="ECO:0008006" key="3">
    <source>
        <dbReference type="Google" id="ProtNLM"/>
    </source>
</evidence>
<accession>A0ABX1UB91</accession>
<gene>
    <name evidence="1" type="ORF">HJ568_17450</name>
</gene>
<dbReference type="Proteomes" id="UP000590068">
    <property type="component" value="Unassembled WGS sequence"/>
</dbReference>
<dbReference type="SUPFAM" id="SSF48452">
    <property type="entry name" value="TPR-like"/>
    <property type="match status" value="1"/>
</dbReference>
<comment type="caution">
    <text evidence="1">The sequence shown here is derived from an EMBL/GenBank/DDBJ whole genome shotgun (WGS) entry which is preliminary data.</text>
</comment>
<sequence>MLEDREFYFNANPIKEYRKDIDNRLASLRLNFRGYGVINNHPSICDEEFLSKLGSNLSELNKKLDAIKKISYNFDGFIRNYIQYKFGENVLYVKSDSVLRPILDRLLIKKLNITRDEYSKIKNEGIECSELDYIYHSNSNDYIRATELEDDVQRPYFLELGSKLGKIYQKYQNNLLGISTTLSIEEYDELRPLIRTNNSIKKLDLICASFHPKTLVRYDFNGELLVVRRNDDLQKMLNKLVHRGIDSEIEIIDILSNDSLDQKIKNEIKSIGYLQLAKRSFKSNEVNWDAVNGCAFSRKAGKPEYGLKRLEKFELKNKFILVKSKQLRSALLTTSGGAYRDLGEFDSALMLAVEGITITPKNFRPYTLAGAINVHLRNYNKASDYYEKAISLGHKPDSVKNDINRILAKLPRQEREQAKKNLLKFISRKKPDYSLRQHSIV</sequence>
<dbReference type="Gene3D" id="1.25.40.10">
    <property type="entry name" value="Tetratricopeptide repeat domain"/>
    <property type="match status" value="1"/>
</dbReference>
<organism evidence="1 2">
    <name type="scientific">Vibrio breoganii</name>
    <dbReference type="NCBI Taxonomy" id="553239"/>
    <lineage>
        <taxon>Bacteria</taxon>
        <taxon>Pseudomonadati</taxon>
        <taxon>Pseudomonadota</taxon>
        <taxon>Gammaproteobacteria</taxon>
        <taxon>Vibrionales</taxon>
        <taxon>Vibrionaceae</taxon>
        <taxon>Vibrio</taxon>
    </lineage>
</organism>
<reference evidence="1 2" key="1">
    <citation type="submission" date="2020-04" db="EMBL/GenBank/DDBJ databases">
        <title>WGS-Seq of Vibrio isolated by the O'Toole Lab.</title>
        <authorList>
            <person name="Mckone K.P."/>
            <person name="Whitaker R."/>
            <person name="Sevigney J.L."/>
            <person name="Herring J.B."/>
            <person name="O'Toole G."/>
        </authorList>
    </citation>
    <scope>NUCLEOTIDE SEQUENCE [LARGE SCALE GENOMIC DNA]</scope>
    <source>
        <strain evidence="1 2">BS_02</strain>
    </source>
</reference>
<proteinExistence type="predicted"/>
<protein>
    <recommendedName>
        <fullName evidence="3">Tetratricopeptide repeat protein</fullName>
    </recommendedName>
</protein>
<dbReference type="InterPro" id="IPR011990">
    <property type="entry name" value="TPR-like_helical_dom_sf"/>
</dbReference>
<keyword evidence="2" id="KW-1185">Reference proteome</keyword>